<dbReference type="GO" id="GO:0051500">
    <property type="term" value="F:D-tyrosyl-tRNA(Tyr) deacylase activity"/>
    <property type="evidence" value="ECO:0007669"/>
    <property type="project" value="TreeGrafter"/>
</dbReference>
<dbReference type="SUPFAM" id="SSF69500">
    <property type="entry name" value="DTD-like"/>
    <property type="match status" value="1"/>
</dbReference>
<dbReference type="RefSeq" id="WP_173223432.1">
    <property type="nucleotide sequence ID" value="NZ_CP048104.1"/>
</dbReference>
<keyword evidence="4" id="KW-1185">Reference proteome</keyword>
<dbReference type="FunFam" id="3.50.80.10:FF:000001">
    <property type="entry name" value="D-aminoacyl-tRNA deacylase"/>
    <property type="match status" value="1"/>
</dbReference>
<dbReference type="GO" id="GO:0000049">
    <property type="term" value="F:tRNA binding"/>
    <property type="evidence" value="ECO:0007669"/>
    <property type="project" value="UniProtKB-UniRule"/>
</dbReference>
<accession>A0A7D3Y196</accession>
<keyword evidence="2" id="KW-0820">tRNA-binding</keyword>
<dbReference type="Proteomes" id="UP000503088">
    <property type="component" value="Chromosome"/>
</dbReference>
<evidence type="ECO:0000313" key="4">
    <source>
        <dbReference type="Proteomes" id="UP000503088"/>
    </source>
</evidence>
<dbReference type="PANTHER" id="PTHR10472:SF5">
    <property type="entry name" value="D-AMINOACYL-TRNA DEACYLASE 1"/>
    <property type="match status" value="1"/>
</dbReference>
<dbReference type="KEGG" id="kpul:GXN76_11915"/>
<dbReference type="InterPro" id="IPR003732">
    <property type="entry name" value="Daa-tRNA_deacyls_DTD"/>
</dbReference>
<keyword evidence="2" id="KW-0963">Cytoplasm</keyword>
<dbReference type="EMBL" id="CP048104">
    <property type="protein sequence ID" value="QKG85100.1"/>
    <property type="molecule type" value="Genomic_DNA"/>
</dbReference>
<feature type="short sequence motif" description="Gly-cisPro motif, important for rejection of L-amino acids" evidence="2">
    <location>
        <begin position="137"/>
        <end position="138"/>
    </location>
</feature>
<dbReference type="GO" id="GO:0106026">
    <property type="term" value="F:Gly-tRNA(Ala) deacylase activity"/>
    <property type="evidence" value="ECO:0007669"/>
    <property type="project" value="UniProtKB-UniRule"/>
</dbReference>
<evidence type="ECO:0000256" key="2">
    <source>
        <dbReference type="HAMAP-Rule" id="MF_00518"/>
    </source>
</evidence>
<dbReference type="EC" id="3.1.1.-" evidence="2"/>
<dbReference type="GO" id="GO:0043908">
    <property type="term" value="F:Ser(Gly)-tRNA(Ala) hydrolase activity"/>
    <property type="evidence" value="ECO:0007669"/>
    <property type="project" value="UniProtKB-UniRule"/>
</dbReference>
<dbReference type="NCBIfam" id="TIGR00256">
    <property type="entry name" value="D-aminoacyl-tRNA deacylase"/>
    <property type="match status" value="1"/>
</dbReference>
<dbReference type="PANTHER" id="PTHR10472">
    <property type="entry name" value="D-TYROSYL-TRNA TYR DEACYLASE"/>
    <property type="match status" value="1"/>
</dbReference>
<protein>
    <recommendedName>
        <fullName evidence="2">D-aminoacyl-tRNA deacylase</fullName>
        <shortName evidence="2">DTD</shortName>
        <ecNumber evidence="2">3.1.1.96</ecNumber>
    </recommendedName>
    <alternativeName>
        <fullName evidence="2">Gly-tRNA(Ala) deacylase</fullName>
        <ecNumber evidence="2">3.1.1.-</ecNumber>
    </alternativeName>
</protein>
<keyword evidence="2" id="KW-0694">RNA-binding</keyword>
<dbReference type="EC" id="3.1.1.96" evidence="2"/>
<proteinExistence type="inferred from homology"/>
<dbReference type="GO" id="GO:0019478">
    <property type="term" value="P:D-amino acid catabolic process"/>
    <property type="evidence" value="ECO:0007669"/>
    <property type="project" value="UniProtKB-UniRule"/>
</dbReference>
<keyword evidence="2 3" id="KW-0378">Hydrolase</keyword>
<organism evidence="3 4">
    <name type="scientific">Kroppenstedtia pulmonis</name>
    <dbReference type="NCBI Taxonomy" id="1380685"/>
    <lineage>
        <taxon>Bacteria</taxon>
        <taxon>Bacillati</taxon>
        <taxon>Bacillota</taxon>
        <taxon>Bacilli</taxon>
        <taxon>Bacillales</taxon>
        <taxon>Thermoactinomycetaceae</taxon>
        <taxon>Kroppenstedtia</taxon>
    </lineage>
</organism>
<dbReference type="InterPro" id="IPR023509">
    <property type="entry name" value="DTD-like_sf"/>
</dbReference>
<comment type="domain">
    <text evidence="2">A Gly-cisPro motif from one monomer fits into the active site of the other monomer to allow specific chiral rejection of L-amino acids.</text>
</comment>
<gene>
    <name evidence="2" type="primary">dtd</name>
    <name evidence="3" type="ORF">GXN76_11915</name>
</gene>
<dbReference type="AlphaFoldDB" id="A0A7D3Y196"/>
<dbReference type="GO" id="GO:0005737">
    <property type="term" value="C:cytoplasm"/>
    <property type="evidence" value="ECO:0007669"/>
    <property type="project" value="UniProtKB-SubCell"/>
</dbReference>
<dbReference type="Pfam" id="PF02580">
    <property type="entry name" value="Tyr_Deacylase"/>
    <property type="match status" value="1"/>
</dbReference>
<sequence>MRIVIQRARDAQVTVDGEITGKIQQGLVLLVGLTDGDGEKDIQYLAEKTLHLRIFEDEAGKMNRSLLDVGGEILSVSQFTLYGDCRKGRRPNFMAAAKPETAERLYNRFNEELKKYGVNVQTGVFGAMMDVSFTNDGPVTLILESQNGKGASLQPSKE</sequence>
<dbReference type="HAMAP" id="MF_00518">
    <property type="entry name" value="Deacylase_Dtd"/>
    <property type="match status" value="1"/>
</dbReference>
<dbReference type="Gene3D" id="3.50.80.10">
    <property type="entry name" value="D-tyrosyl-tRNA(Tyr) deacylase"/>
    <property type="match status" value="1"/>
</dbReference>
<comment type="catalytic activity">
    <reaction evidence="2">
        <text>a D-aminoacyl-tRNA + H2O = a tRNA + a D-alpha-amino acid + H(+)</text>
        <dbReference type="Rhea" id="RHEA:13953"/>
        <dbReference type="Rhea" id="RHEA-COMP:10123"/>
        <dbReference type="Rhea" id="RHEA-COMP:10124"/>
        <dbReference type="ChEBI" id="CHEBI:15377"/>
        <dbReference type="ChEBI" id="CHEBI:15378"/>
        <dbReference type="ChEBI" id="CHEBI:59871"/>
        <dbReference type="ChEBI" id="CHEBI:78442"/>
        <dbReference type="ChEBI" id="CHEBI:79333"/>
        <dbReference type="EC" id="3.1.1.96"/>
    </reaction>
</comment>
<comment type="subcellular location">
    <subcellularLocation>
        <location evidence="2">Cytoplasm</location>
    </subcellularLocation>
</comment>
<comment type="catalytic activity">
    <reaction evidence="2">
        <text>glycyl-tRNA(Ala) + H2O = tRNA(Ala) + glycine + H(+)</text>
        <dbReference type="Rhea" id="RHEA:53744"/>
        <dbReference type="Rhea" id="RHEA-COMP:9657"/>
        <dbReference type="Rhea" id="RHEA-COMP:13640"/>
        <dbReference type="ChEBI" id="CHEBI:15377"/>
        <dbReference type="ChEBI" id="CHEBI:15378"/>
        <dbReference type="ChEBI" id="CHEBI:57305"/>
        <dbReference type="ChEBI" id="CHEBI:78442"/>
        <dbReference type="ChEBI" id="CHEBI:78522"/>
    </reaction>
</comment>
<name>A0A7D3Y196_9BACL</name>
<dbReference type="CDD" id="cd00563">
    <property type="entry name" value="Dtyr_deacylase"/>
    <property type="match status" value="1"/>
</dbReference>
<evidence type="ECO:0000256" key="1">
    <source>
        <dbReference type="ARBA" id="ARBA00009673"/>
    </source>
</evidence>
<evidence type="ECO:0000313" key="3">
    <source>
        <dbReference type="EMBL" id="QKG85100.1"/>
    </source>
</evidence>
<reference evidence="3 4" key="1">
    <citation type="submission" date="2020-01" db="EMBL/GenBank/DDBJ databases">
        <authorList>
            <person name="Gulvik C.A."/>
            <person name="Batra D.G."/>
        </authorList>
    </citation>
    <scope>NUCLEOTIDE SEQUENCE [LARGE SCALE GENOMIC DNA]</scope>
    <source>
        <strain evidence="3 4">W9323</strain>
    </source>
</reference>
<comment type="similarity">
    <text evidence="1 2">Belongs to the DTD family.</text>
</comment>
<comment type="subunit">
    <text evidence="2">Homodimer.</text>
</comment>
<comment type="function">
    <text evidence="2">An aminoacyl-tRNA editing enzyme that deacylates mischarged D-aminoacyl-tRNAs. Also deacylates mischarged glycyl-tRNA(Ala), protecting cells against glycine mischarging by AlaRS. Acts via tRNA-based rather than protein-based catalysis; rejects L-amino acids rather than detecting D-amino acids in the active site. By recycling D-aminoacyl-tRNA to D-amino acids and free tRNA molecules, this enzyme counteracts the toxicity associated with the formation of D-aminoacyl-tRNA entities in vivo and helps enforce protein L-homochirality.</text>
</comment>